<dbReference type="RefSeq" id="WP_230314286.1">
    <property type="nucleotide sequence ID" value="NZ_CBTK010000009.1"/>
</dbReference>
<name>A0A7U7G7V4_9GAMM</name>
<dbReference type="AlphaFoldDB" id="A0A7U7G7V4"/>
<proteinExistence type="predicted"/>
<dbReference type="Proteomes" id="UP000019184">
    <property type="component" value="Unassembled WGS sequence"/>
</dbReference>
<keyword evidence="2" id="KW-1185">Reference proteome</keyword>
<protein>
    <submittedName>
        <fullName evidence="1">Uncharacterized protein</fullName>
    </submittedName>
</protein>
<evidence type="ECO:0000313" key="1">
    <source>
        <dbReference type="EMBL" id="CDH43140.1"/>
    </source>
</evidence>
<evidence type="ECO:0000313" key="2">
    <source>
        <dbReference type="Proteomes" id="UP000019184"/>
    </source>
</evidence>
<organism evidence="1 2">
    <name type="scientific">Candidatus Contendobacter odensis Run_B_J11</name>
    <dbReference type="NCBI Taxonomy" id="1400861"/>
    <lineage>
        <taxon>Bacteria</taxon>
        <taxon>Pseudomonadati</taxon>
        <taxon>Pseudomonadota</taxon>
        <taxon>Gammaproteobacteria</taxon>
        <taxon>Candidatus Competibacteraceae</taxon>
        <taxon>Candidatus Contendibacter</taxon>
    </lineage>
</organism>
<gene>
    <name evidence="1" type="ORF">BN874_1060002</name>
</gene>
<comment type="caution">
    <text evidence="1">The sequence shown here is derived from an EMBL/GenBank/DDBJ whole genome shotgun (WGS) entry which is preliminary data.</text>
</comment>
<sequence length="57" mass="6458">MSELNDLNLNKLMKEQSIQTLSGFDAETRFRTLAAQADPQRALAILDRLDGQNEIRP</sequence>
<accession>A0A7U7G7V4</accession>
<dbReference type="EMBL" id="CBTK010000009">
    <property type="protein sequence ID" value="CDH43140.1"/>
    <property type="molecule type" value="Genomic_DNA"/>
</dbReference>
<reference evidence="1 2" key="1">
    <citation type="journal article" date="2014" name="ISME J.">
        <title>Candidatus Competibacter-lineage genomes retrieved from metagenomes reveal functional metabolic diversity.</title>
        <authorList>
            <person name="McIlroy S.J."/>
            <person name="Albertsen M."/>
            <person name="Andresen E.K."/>
            <person name="Saunders A.M."/>
            <person name="Kristiansen R."/>
            <person name="Stokholm-Bjerregaard M."/>
            <person name="Nielsen K.L."/>
            <person name="Nielsen P.H."/>
        </authorList>
    </citation>
    <scope>NUCLEOTIDE SEQUENCE [LARGE SCALE GENOMIC DNA]</scope>
    <source>
        <strain evidence="1 2">Run_B_J11</strain>
    </source>
</reference>